<dbReference type="Gene3D" id="1.25.40.20">
    <property type="entry name" value="Ankyrin repeat-containing domain"/>
    <property type="match status" value="1"/>
</dbReference>
<dbReference type="Proteomes" id="UP000018040">
    <property type="component" value="Unassembled WGS sequence"/>
</dbReference>
<evidence type="ECO:0000313" key="1">
    <source>
        <dbReference type="EMBL" id="ESU45152.1"/>
    </source>
</evidence>
<gene>
    <name evidence="1" type="ORF">GSB_150575</name>
</gene>
<proteinExistence type="predicted"/>
<accession>V6U3I2</accession>
<reference evidence="1 2" key="2">
    <citation type="journal article" date="2013" name="Genome Biol. Evol.">
        <title>Genome sequencing of Giardia lamblia genotypes A2 and B isolates (DH and GS) and comparative analysis with the genomes of genotypes A1 and E (WB and Pig).</title>
        <authorList>
            <person name="Adam R.D."/>
            <person name="Dahlstrom E.W."/>
            <person name="Martens C.A."/>
            <person name="Bruno D.P."/>
            <person name="Barbian K.D."/>
            <person name="Ricklefs S.M."/>
            <person name="Hernandez M.M."/>
            <person name="Narla N.P."/>
            <person name="Patel R.B."/>
            <person name="Porcella S.F."/>
            <person name="Nash T.E."/>
        </authorList>
    </citation>
    <scope>NUCLEOTIDE SEQUENCE [LARGE SCALE GENOMIC DNA]</scope>
    <source>
        <strain evidence="1 2">GS</strain>
    </source>
</reference>
<reference evidence="2" key="1">
    <citation type="submission" date="2012-02" db="EMBL/GenBank/DDBJ databases">
        <title>Genome sequencing of Giardia lamblia Genotypes A2 and B isolates (DH and GS) and comparative analysis with the genomes of Genotypes A1 and E (WB and Pig).</title>
        <authorList>
            <person name="Adam R."/>
            <person name="Dahlstrom E."/>
            <person name="Martens C."/>
            <person name="Bruno D."/>
            <person name="Barbian K."/>
            <person name="Porcella S.F."/>
            <person name="Nash T."/>
        </authorList>
    </citation>
    <scope>NUCLEOTIDE SEQUENCE</scope>
    <source>
        <strain evidence="2">GS</strain>
    </source>
</reference>
<organism evidence="1 2">
    <name type="scientific">Giardia intestinalis</name>
    <name type="common">Giardia lamblia</name>
    <dbReference type="NCBI Taxonomy" id="5741"/>
    <lineage>
        <taxon>Eukaryota</taxon>
        <taxon>Metamonada</taxon>
        <taxon>Diplomonadida</taxon>
        <taxon>Hexamitidae</taxon>
        <taxon>Giardiinae</taxon>
        <taxon>Giardia</taxon>
    </lineage>
</organism>
<dbReference type="SUPFAM" id="SSF48403">
    <property type="entry name" value="Ankyrin repeat"/>
    <property type="match status" value="1"/>
</dbReference>
<dbReference type="VEuPathDB" id="GiardiaDB:DHA2_93011"/>
<dbReference type="InterPro" id="IPR002110">
    <property type="entry name" value="Ankyrin_rpt"/>
</dbReference>
<comment type="caution">
    <text evidence="1">The sequence shown here is derived from an EMBL/GenBank/DDBJ whole genome shotgun (WGS) entry which is preliminary data.</text>
</comment>
<dbReference type="VEuPathDB" id="GiardiaDB:QR46_2007"/>
<name>V6U3I2_GIAIN</name>
<sequence length="55" mass="6056">MKKDGTGETALMRACKVGAKECVEILVGWEHDIPDKAGNMPIHYASDPCILSYFD</sequence>
<dbReference type="eggNOG" id="KOG0504">
    <property type="taxonomic scope" value="Eukaryota"/>
</dbReference>
<dbReference type="EMBL" id="AHHH01000010">
    <property type="protein sequence ID" value="ESU45152.1"/>
    <property type="molecule type" value="Genomic_DNA"/>
</dbReference>
<dbReference type="InterPro" id="IPR036770">
    <property type="entry name" value="Ankyrin_rpt-contain_sf"/>
</dbReference>
<dbReference type="AlphaFoldDB" id="V6U3I2"/>
<dbReference type="Pfam" id="PF12796">
    <property type="entry name" value="Ank_2"/>
    <property type="match status" value="1"/>
</dbReference>
<dbReference type="VEuPathDB" id="GiardiaDB:GL50581_599"/>
<evidence type="ECO:0000313" key="2">
    <source>
        <dbReference type="Proteomes" id="UP000018040"/>
    </source>
</evidence>
<evidence type="ECO:0008006" key="3">
    <source>
        <dbReference type="Google" id="ProtNLM"/>
    </source>
</evidence>
<protein>
    <recommendedName>
        <fullName evidence="3">Ankyrin repeat protein</fullName>
    </recommendedName>
</protein>
<dbReference type="VEuPathDB" id="GiardiaDB:GL50803_0093011"/>